<sequence>MRLAPANALNRVLRWDDFKRKKMAAPSAGQIVIAAQTAVGWTATPTNLKVKAVKGSKPTVYKLAQEPTTTVRLDEPEMWVASFVFDDWSEARRDALLGHEQIHYLIGALSARDYARDFAAIAAKEYDSSADGIDDITQAMERNSEARAQALQDAYDHKTKHDPTGFKAEQAKWKTAVIGARTTGMRLRESLRTAGLIQ</sequence>
<accession>A0ABV4HRW3</accession>
<dbReference type="EMBL" id="JBFWIC010000017">
    <property type="protein sequence ID" value="MEZ0475494.1"/>
    <property type="molecule type" value="Genomic_DNA"/>
</dbReference>
<comment type="caution">
    <text evidence="1">The sequence shown here is derived from an EMBL/GenBank/DDBJ whole genome shotgun (WGS) entry which is preliminary data.</text>
</comment>
<gene>
    <name evidence="1" type="ORF">AB6713_12855</name>
</gene>
<reference evidence="1 2" key="1">
    <citation type="submission" date="2024-07" db="EMBL/GenBank/DDBJ databases">
        <title>Luteimonas salilacus sp. nov., isolated from the shore soil of Salt Lake in Tibet of China.</title>
        <authorList>
            <person name="Zhang X."/>
            <person name="Li A."/>
        </authorList>
    </citation>
    <scope>NUCLEOTIDE SEQUENCE [LARGE SCALE GENOMIC DNA]</scope>
    <source>
        <strain evidence="1 2">B3-2-R+30</strain>
    </source>
</reference>
<dbReference type="Proteomes" id="UP001566331">
    <property type="component" value="Unassembled WGS sequence"/>
</dbReference>
<evidence type="ECO:0008006" key="3">
    <source>
        <dbReference type="Google" id="ProtNLM"/>
    </source>
</evidence>
<keyword evidence="2" id="KW-1185">Reference proteome</keyword>
<dbReference type="RefSeq" id="WP_370562486.1">
    <property type="nucleotide sequence ID" value="NZ_JBFWIB010000002.1"/>
</dbReference>
<protein>
    <recommendedName>
        <fullName evidence="3">DUF922 domain-containing protein</fullName>
    </recommendedName>
</protein>
<evidence type="ECO:0000313" key="2">
    <source>
        <dbReference type="Proteomes" id="UP001566331"/>
    </source>
</evidence>
<evidence type="ECO:0000313" key="1">
    <source>
        <dbReference type="EMBL" id="MEZ0475494.1"/>
    </source>
</evidence>
<organism evidence="1 2">
    <name type="scientific">Luteimonas salinilitoris</name>
    <dbReference type="NCBI Taxonomy" id="3237697"/>
    <lineage>
        <taxon>Bacteria</taxon>
        <taxon>Pseudomonadati</taxon>
        <taxon>Pseudomonadota</taxon>
        <taxon>Gammaproteobacteria</taxon>
        <taxon>Lysobacterales</taxon>
        <taxon>Lysobacteraceae</taxon>
        <taxon>Luteimonas</taxon>
    </lineage>
</organism>
<name>A0ABV4HRW3_9GAMM</name>
<proteinExistence type="predicted"/>